<feature type="compositionally biased region" description="Low complexity" evidence="1">
    <location>
        <begin position="224"/>
        <end position="241"/>
    </location>
</feature>
<accession>A0ABN8VV10</accession>
<reference evidence="2 3" key="1">
    <citation type="submission" date="2022-09" db="EMBL/GenBank/DDBJ databases">
        <authorList>
            <person name="Kop L."/>
        </authorList>
    </citation>
    <scope>NUCLEOTIDE SEQUENCE [LARGE SCALE GENOMIC DNA]</scope>
    <source>
        <strain evidence="2 3">347</strain>
    </source>
</reference>
<name>A0ABN8VV10_9BACT</name>
<keyword evidence="3" id="KW-1185">Reference proteome</keyword>
<organism evidence="2 3">
    <name type="scientific">Nitrospina watsonii</name>
    <dbReference type="NCBI Taxonomy" id="1323948"/>
    <lineage>
        <taxon>Bacteria</taxon>
        <taxon>Pseudomonadati</taxon>
        <taxon>Nitrospinota/Tectimicrobiota group</taxon>
        <taxon>Nitrospinota</taxon>
        <taxon>Nitrospinia</taxon>
        <taxon>Nitrospinales</taxon>
        <taxon>Nitrospinaceae</taxon>
        <taxon>Nitrospina</taxon>
    </lineage>
</organism>
<evidence type="ECO:0000313" key="2">
    <source>
        <dbReference type="EMBL" id="CAI2717635.1"/>
    </source>
</evidence>
<dbReference type="EMBL" id="OX336137">
    <property type="protein sequence ID" value="CAI2717635.1"/>
    <property type="molecule type" value="Genomic_DNA"/>
</dbReference>
<evidence type="ECO:0000256" key="1">
    <source>
        <dbReference type="SAM" id="MobiDB-lite"/>
    </source>
</evidence>
<dbReference type="Proteomes" id="UP001157733">
    <property type="component" value="Chromosome"/>
</dbReference>
<dbReference type="RefSeq" id="WP_282010561.1">
    <property type="nucleotide sequence ID" value="NZ_OX336137.1"/>
</dbReference>
<feature type="region of interest" description="Disordered" evidence="1">
    <location>
        <begin position="211"/>
        <end position="250"/>
    </location>
</feature>
<protein>
    <recommendedName>
        <fullName evidence="4">SHOCT domain-containing protein</fullName>
    </recommendedName>
</protein>
<sequence length="285" mass="32001">MLQSADSQSKSFTLPLWMACLLAVAALGLTACQTPPKSSGKALEAEGFTLRYSSKFSAGEEVAAMTLQHPLPIGEDVLARHMWTLQYETNSLMGEPTHVFTRDDIMKVKRLLTKALNRASMGNVVGFTIESEEGETEGILFASDDRLYWKLEKIQGVSFNLTRNFNARYGTAWHLLPQKGQKLFVSGKLFGSKTWENWLVVKLGTERTVTKRRVKQKPVTGMKQQNPTQNPTPENTTAPAPSGNAPSLNPELEKKLEFLKSLRDRKLIGEDEYLKKQKELLDSYF</sequence>
<gene>
    <name evidence="2" type="ORF">NSPWAT_0776</name>
</gene>
<evidence type="ECO:0000313" key="3">
    <source>
        <dbReference type="Proteomes" id="UP001157733"/>
    </source>
</evidence>
<evidence type="ECO:0008006" key="4">
    <source>
        <dbReference type="Google" id="ProtNLM"/>
    </source>
</evidence>
<proteinExistence type="predicted"/>